<evidence type="ECO:0000313" key="9">
    <source>
        <dbReference type="Proteomes" id="UP000198953"/>
    </source>
</evidence>
<protein>
    <submittedName>
        <fullName evidence="8">ABC-2 type transport system permease protein</fullName>
    </submittedName>
</protein>
<keyword evidence="2" id="KW-1003">Cell membrane</keyword>
<name>A0A1H7WG52_9ACTN</name>
<feature type="transmembrane region" description="Helical" evidence="6">
    <location>
        <begin position="326"/>
        <end position="348"/>
    </location>
</feature>
<dbReference type="PANTHER" id="PTHR30294">
    <property type="entry name" value="MEMBRANE COMPONENT OF ABC TRANSPORTER YHHJ-RELATED"/>
    <property type="match status" value="1"/>
</dbReference>
<comment type="subcellular location">
    <subcellularLocation>
        <location evidence="1">Cell membrane</location>
        <topology evidence="1">Multi-pass membrane protein</topology>
    </subcellularLocation>
</comment>
<accession>A0A1H7WG52</accession>
<evidence type="ECO:0000256" key="1">
    <source>
        <dbReference type="ARBA" id="ARBA00004651"/>
    </source>
</evidence>
<dbReference type="EMBL" id="FOBF01000010">
    <property type="protein sequence ID" value="SEM20049.1"/>
    <property type="molecule type" value="Genomic_DNA"/>
</dbReference>
<dbReference type="Pfam" id="PF12698">
    <property type="entry name" value="ABC2_membrane_3"/>
    <property type="match status" value="1"/>
</dbReference>
<keyword evidence="9" id="KW-1185">Reference proteome</keyword>
<evidence type="ECO:0000256" key="2">
    <source>
        <dbReference type="ARBA" id="ARBA00022475"/>
    </source>
</evidence>
<feature type="transmembrane region" description="Helical" evidence="6">
    <location>
        <begin position="21"/>
        <end position="42"/>
    </location>
</feature>
<evidence type="ECO:0000256" key="5">
    <source>
        <dbReference type="ARBA" id="ARBA00023136"/>
    </source>
</evidence>
<keyword evidence="4 6" id="KW-1133">Transmembrane helix</keyword>
<dbReference type="RefSeq" id="WP_091102494.1">
    <property type="nucleotide sequence ID" value="NZ_FOBF01000010.1"/>
</dbReference>
<sequence>MNELMLVARREIVTQVRSRTFVIGLLVSAVLVAALAFAPKLFGGPDSYTLGVVNSQRLPVTAPQGATVEWRTYPDEAAARKALLDGDADAVVVNGSKVLSEGELDERLGVLLQVANREMKLDAQGVRVPPLQTEAVRADARYDAARGGMATTLTFLLFFTLVGQMMMVAMGVVEEKGSRIVEILLSSMKPWQLLGGKIAGLGVVGLINLVVIVCGGLGAATVSGLVVDFPPGMTGIVVGVLVWFLLGYVFYATLAAALASLVSRQEEVGSVMNPLMMALMGTYFVAFFAANEPNGTLAAVLSWVPPFSAMVMPVRMAATEIPLWEVAGSAAVMALAVAGALALGATVYRRAVLRTGARLKIRQVLSQR</sequence>
<reference evidence="8 9" key="1">
    <citation type="submission" date="2016-10" db="EMBL/GenBank/DDBJ databases">
        <authorList>
            <person name="de Groot N.N."/>
        </authorList>
    </citation>
    <scope>NUCLEOTIDE SEQUENCE [LARGE SCALE GENOMIC DNA]</scope>
    <source>
        <strain evidence="8 9">DSM 43357</strain>
    </source>
</reference>
<organism evidence="8 9">
    <name type="scientific">Nonomuraea pusilla</name>
    <dbReference type="NCBI Taxonomy" id="46177"/>
    <lineage>
        <taxon>Bacteria</taxon>
        <taxon>Bacillati</taxon>
        <taxon>Actinomycetota</taxon>
        <taxon>Actinomycetes</taxon>
        <taxon>Streptosporangiales</taxon>
        <taxon>Streptosporangiaceae</taxon>
        <taxon>Nonomuraea</taxon>
    </lineage>
</organism>
<dbReference type="STRING" id="46177.SAMN05660976_04490"/>
<feature type="transmembrane region" description="Helical" evidence="6">
    <location>
        <begin position="153"/>
        <end position="173"/>
    </location>
</feature>
<dbReference type="InterPro" id="IPR013525">
    <property type="entry name" value="ABC2_TM"/>
</dbReference>
<evidence type="ECO:0000313" key="8">
    <source>
        <dbReference type="EMBL" id="SEM20049.1"/>
    </source>
</evidence>
<dbReference type="OrthoDB" id="3268959at2"/>
<feature type="transmembrane region" description="Helical" evidence="6">
    <location>
        <begin position="271"/>
        <end position="290"/>
    </location>
</feature>
<keyword evidence="5 6" id="KW-0472">Membrane</keyword>
<dbReference type="AlphaFoldDB" id="A0A1H7WG52"/>
<feature type="domain" description="ABC-2 type transporter transmembrane" evidence="7">
    <location>
        <begin position="21"/>
        <end position="344"/>
    </location>
</feature>
<dbReference type="GO" id="GO:0140359">
    <property type="term" value="F:ABC-type transporter activity"/>
    <property type="evidence" value="ECO:0007669"/>
    <property type="project" value="InterPro"/>
</dbReference>
<feature type="transmembrane region" description="Helical" evidence="6">
    <location>
        <begin position="194"/>
        <end position="227"/>
    </location>
</feature>
<feature type="transmembrane region" description="Helical" evidence="6">
    <location>
        <begin position="233"/>
        <end position="259"/>
    </location>
</feature>
<proteinExistence type="predicted"/>
<dbReference type="InterPro" id="IPR051449">
    <property type="entry name" value="ABC-2_transporter_component"/>
</dbReference>
<dbReference type="PANTHER" id="PTHR30294:SF29">
    <property type="entry name" value="MULTIDRUG ABC TRANSPORTER PERMEASE YBHS-RELATED"/>
    <property type="match status" value="1"/>
</dbReference>
<dbReference type="GO" id="GO:0005886">
    <property type="term" value="C:plasma membrane"/>
    <property type="evidence" value="ECO:0007669"/>
    <property type="project" value="UniProtKB-SubCell"/>
</dbReference>
<evidence type="ECO:0000256" key="3">
    <source>
        <dbReference type="ARBA" id="ARBA00022692"/>
    </source>
</evidence>
<dbReference type="Proteomes" id="UP000198953">
    <property type="component" value="Unassembled WGS sequence"/>
</dbReference>
<gene>
    <name evidence="8" type="ORF">SAMN05660976_04490</name>
</gene>
<evidence type="ECO:0000259" key="7">
    <source>
        <dbReference type="Pfam" id="PF12698"/>
    </source>
</evidence>
<keyword evidence="3 6" id="KW-0812">Transmembrane</keyword>
<evidence type="ECO:0000256" key="4">
    <source>
        <dbReference type="ARBA" id="ARBA00022989"/>
    </source>
</evidence>
<evidence type="ECO:0000256" key="6">
    <source>
        <dbReference type="SAM" id="Phobius"/>
    </source>
</evidence>